<gene>
    <name evidence="9" type="ORF">IF188_10305</name>
</gene>
<name>A0ABR8NQ13_9MICO</name>
<keyword evidence="6 7" id="KW-0472">Membrane</keyword>
<keyword evidence="3" id="KW-1003">Cell membrane</keyword>
<dbReference type="SUPFAM" id="SSF161098">
    <property type="entry name" value="MetI-like"/>
    <property type="match status" value="1"/>
</dbReference>
<evidence type="ECO:0000256" key="6">
    <source>
        <dbReference type="ARBA" id="ARBA00023136"/>
    </source>
</evidence>
<feature type="transmembrane region" description="Helical" evidence="7">
    <location>
        <begin position="142"/>
        <end position="162"/>
    </location>
</feature>
<dbReference type="PROSITE" id="PS50928">
    <property type="entry name" value="ABC_TM1"/>
    <property type="match status" value="1"/>
</dbReference>
<feature type="transmembrane region" description="Helical" evidence="7">
    <location>
        <begin position="300"/>
        <end position="321"/>
    </location>
</feature>
<protein>
    <submittedName>
        <fullName evidence="9">Sugar ABC transporter permease</fullName>
    </submittedName>
</protein>
<evidence type="ECO:0000256" key="3">
    <source>
        <dbReference type="ARBA" id="ARBA00022475"/>
    </source>
</evidence>
<feature type="transmembrane region" description="Helical" evidence="7">
    <location>
        <begin position="196"/>
        <end position="219"/>
    </location>
</feature>
<keyword evidence="5 7" id="KW-1133">Transmembrane helix</keyword>
<dbReference type="EMBL" id="JACXZS010000006">
    <property type="protein sequence ID" value="MBD3942088.1"/>
    <property type="molecule type" value="Genomic_DNA"/>
</dbReference>
<dbReference type="Pfam" id="PF00528">
    <property type="entry name" value="BPD_transp_1"/>
    <property type="match status" value="1"/>
</dbReference>
<dbReference type="PANTHER" id="PTHR30193:SF41">
    <property type="entry name" value="DIACETYLCHITOBIOSE UPTAKE SYSTEM PERMEASE PROTEIN NGCF"/>
    <property type="match status" value="1"/>
</dbReference>
<dbReference type="InterPro" id="IPR035906">
    <property type="entry name" value="MetI-like_sf"/>
</dbReference>
<evidence type="ECO:0000256" key="7">
    <source>
        <dbReference type="RuleBase" id="RU363032"/>
    </source>
</evidence>
<dbReference type="RefSeq" id="WP_191171719.1">
    <property type="nucleotide sequence ID" value="NZ_JACXZS010000006.1"/>
</dbReference>
<keyword evidence="4 7" id="KW-0812">Transmembrane</keyword>
<dbReference type="Gene3D" id="1.10.3720.10">
    <property type="entry name" value="MetI-like"/>
    <property type="match status" value="1"/>
</dbReference>
<dbReference type="PANTHER" id="PTHR30193">
    <property type="entry name" value="ABC TRANSPORTER PERMEASE PROTEIN"/>
    <property type="match status" value="1"/>
</dbReference>
<evidence type="ECO:0000313" key="10">
    <source>
        <dbReference type="Proteomes" id="UP000598426"/>
    </source>
</evidence>
<dbReference type="Proteomes" id="UP000598426">
    <property type="component" value="Unassembled WGS sequence"/>
</dbReference>
<evidence type="ECO:0000256" key="1">
    <source>
        <dbReference type="ARBA" id="ARBA00004651"/>
    </source>
</evidence>
<evidence type="ECO:0000256" key="2">
    <source>
        <dbReference type="ARBA" id="ARBA00022448"/>
    </source>
</evidence>
<dbReference type="InterPro" id="IPR051393">
    <property type="entry name" value="ABC_transporter_permease"/>
</dbReference>
<feature type="transmembrane region" description="Helical" evidence="7">
    <location>
        <begin position="246"/>
        <end position="265"/>
    </location>
</feature>
<reference evidence="9 10" key="1">
    <citation type="submission" date="2020-09" db="EMBL/GenBank/DDBJ databases">
        <title>Isolation and identification of active actinomycetes.</title>
        <authorList>
            <person name="Li X."/>
        </authorList>
    </citation>
    <scope>NUCLEOTIDE SEQUENCE [LARGE SCALE GENOMIC DNA]</scope>
    <source>
        <strain evidence="9 10">NEAU-LLC</strain>
    </source>
</reference>
<feature type="transmembrane region" description="Helical" evidence="7">
    <location>
        <begin position="109"/>
        <end position="130"/>
    </location>
</feature>
<dbReference type="InterPro" id="IPR000515">
    <property type="entry name" value="MetI-like"/>
</dbReference>
<organism evidence="9 10">
    <name type="scientific">Microbacterium helvum</name>
    <dbReference type="NCBI Taxonomy" id="2773713"/>
    <lineage>
        <taxon>Bacteria</taxon>
        <taxon>Bacillati</taxon>
        <taxon>Actinomycetota</taxon>
        <taxon>Actinomycetes</taxon>
        <taxon>Micrococcales</taxon>
        <taxon>Microbacteriaceae</taxon>
        <taxon>Microbacterium</taxon>
    </lineage>
</organism>
<evidence type="ECO:0000313" key="9">
    <source>
        <dbReference type="EMBL" id="MBD3942088.1"/>
    </source>
</evidence>
<feature type="transmembrane region" description="Helical" evidence="7">
    <location>
        <begin position="48"/>
        <end position="67"/>
    </location>
</feature>
<comment type="subcellular location">
    <subcellularLocation>
        <location evidence="1 7">Cell membrane</location>
        <topology evidence="1 7">Multi-pass membrane protein</topology>
    </subcellularLocation>
</comment>
<dbReference type="CDD" id="cd06261">
    <property type="entry name" value="TM_PBP2"/>
    <property type="match status" value="1"/>
</dbReference>
<evidence type="ECO:0000256" key="5">
    <source>
        <dbReference type="ARBA" id="ARBA00022989"/>
    </source>
</evidence>
<keyword evidence="2 7" id="KW-0813">Transport</keyword>
<feature type="domain" description="ABC transmembrane type-1" evidence="8">
    <location>
        <begin position="105"/>
        <end position="318"/>
    </location>
</feature>
<sequence length="327" mass="36057">MTVQDARLVAHTAPPPPAAVAKCARPTRTRPAGTGPLRRWVRRDGPGMLLFALPMMISFAVFGWWPILRSLVLSVQHTNFVGPAEWVGLDNFARVLADPQLGTAVLNTAWYTLLAIVIGFPLPVLLAVFIAELRRTRTIASVFAYIPVILPPVVSVLLWKQFYDPSANGLFNTMLGWVGLGPVPWLQNALLAMPSIVVQATWAGFGGTTVIYLAALMAVPPELYEAAEVDGARVLRRFWHITLPQLRTVILFMLLLQVIGTFQVFTEPYVMTGGGPNNSTTTILMLIFRYAFVSGDYGKATALSLMLAVFLCLMSALYLWLTRKWAK</sequence>
<comment type="caution">
    <text evidence="9">The sequence shown here is derived from an EMBL/GenBank/DDBJ whole genome shotgun (WGS) entry which is preliminary data.</text>
</comment>
<keyword evidence="10" id="KW-1185">Reference proteome</keyword>
<accession>A0ABR8NQ13</accession>
<evidence type="ECO:0000256" key="4">
    <source>
        <dbReference type="ARBA" id="ARBA00022692"/>
    </source>
</evidence>
<evidence type="ECO:0000259" key="8">
    <source>
        <dbReference type="PROSITE" id="PS50928"/>
    </source>
</evidence>
<comment type="similarity">
    <text evidence="7">Belongs to the binding-protein-dependent transport system permease family.</text>
</comment>
<proteinExistence type="inferred from homology"/>